<keyword evidence="4 7" id="KW-0472">Membrane</keyword>
<feature type="transmembrane region" description="Helical" evidence="7">
    <location>
        <begin position="624"/>
        <end position="652"/>
    </location>
</feature>
<comment type="subcellular location">
    <subcellularLocation>
        <location evidence="1">Membrane</location>
        <topology evidence="1">Multi-pass membrane protein</topology>
    </subcellularLocation>
</comment>
<dbReference type="Pfam" id="PF00002">
    <property type="entry name" value="7tm_2"/>
    <property type="match status" value="1"/>
</dbReference>
<dbReference type="Proteomes" id="UP000694923">
    <property type="component" value="Unplaced"/>
</dbReference>
<keyword evidence="11" id="KW-0675">Receptor</keyword>
<feature type="coiled-coil region" evidence="6">
    <location>
        <begin position="129"/>
        <end position="163"/>
    </location>
</feature>
<evidence type="ECO:0000256" key="6">
    <source>
        <dbReference type="SAM" id="Coils"/>
    </source>
</evidence>
<feature type="transmembrane region" description="Helical" evidence="7">
    <location>
        <begin position="467"/>
        <end position="489"/>
    </location>
</feature>
<dbReference type="Pfam" id="PF22259">
    <property type="entry name" value="GPR128_GAIN_subdomA"/>
    <property type="match status" value="1"/>
</dbReference>
<evidence type="ECO:0000259" key="9">
    <source>
        <dbReference type="PROSITE" id="PS50261"/>
    </source>
</evidence>
<feature type="domain" description="GAIN-B" evidence="8">
    <location>
        <begin position="275"/>
        <end position="428"/>
    </location>
</feature>
<dbReference type="Pfam" id="PF01825">
    <property type="entry name" value="GPS"/>
    <property type="match status" value="1"/>
</dbReference>
<dbReference type="SMART" id="SM00303">
    <property type="entry name" value="GPS"/>
    <property type="match status" value="1"/>
</dbReference>
<dbReference type="PROSITE" id="PS50261">
    <property type="entry name" value="G_PROTEIN_RECEP_F2_4"/>
    <property type="match status" value="1"/>
</dbReference>
<dbReference type="Gene3D" id="2.60.220.50">
    <property type="match status" value="1"/>
</dbReference>
<feature type="transmembrane region" description="Helical" evidence="7">
    <location>
        <begin position="535"/>
        <end position="555"/>
    </location>
</feature>
<reference evidence="11" key="1">
    <citation type="submission" date="2025-08" db="UniProtKB">
        <authorList>
            <consortium name="RefSeq"/>
        </authorList>
    </citation>
    <scope>IDENTIFICATION</scope>
</reference>
<name>A0ABM0QJM6_GALVR</name>
<evidence type="ECO:0000313" key="10">
    <source>
        <dbReference type="Proteomes" id="UP000694923"/>
    </source>
</evidence>
<evidence type="ECO:0000256" key="3">
    <source>
        <dbReference type="ARBA" id="ARBA00022989"/>
    </source>
</evidence>
<evidence type="ECO:0000256" key="1">
    <source>
        <dbReference type="ARBA" id="ARBA00004141"/>
    </source>
</evidence>
<dbReference type="GeneID" id="103588623"/>
<dbReference type="PANTHER" id="PTHR47767">
    <property type="entry name" value="ADHESION G PROTEIN-COUPLED RECEPTOR G7"/>
    <property type="match status" value="1"/>
</dbReference>
<evidence type="ECO:0000256" key="2">
    <source>
        <dbReference type="ARBA" id="ARBA00022692"/>
    </source>
</evidence>
<keyword evidence="2 7" id="KW-0812">Transmembrane</keyword>
<feature type="transmembrane region" description="Helical" evidence="7">
    <location>
        <begin position="699"/>
        <end position="722"/>
    </location>
</feature>
<dbReference type="CDD" id="cd15257">
    <property type="entry name" value="7tmB2_GPR128"/>
    <property type="match status" value="1"/>
</dbReference>
<dbReference type="InterPro" id="IPR017981">
    <property type="entry name" value="GPCR_2-like_7TM"/>
</dbReference>
<accession>A0ABM0QJM6</accession>
<sequence>MASCRACDLKVLVTTVCGLLTVVTLGLSFWRIVVRTQRGNSFPPSTTPIKFCENGGSWENGRCICPEEWQGLRCTIANFCENSTYGSFTFARIPVGRYGPSLQTCDKDTSNAGNPIAIRLCSLSTYGNIELQAAKIGNCNENLETLEQQIDSIQTQSKNISTEALILTSDASKLTADNITSVAKVVGQIFNTSRKAESEAKKTAVTTVSQLLDASEDVFRTAAAADNEDTLATLIEQMEAYSLSLGNESVVEPNVAVQSVSFPSEGTVGPANVRFSVQKGASDSLVSALTAVNTNVDGLNPDEQTELQILLNTTKSNSTAYGFIVFQNNKLFQSKTFTASSNFSQKVVSSKIDENEQDESVSVEMVFRPKYNQREFQLHSYACVYWNFLTKDWDTHGCHKDRGTDGFLYCRCNHTTNFAVLMTFKKDYQYPESLDVFSKTGCVLSVTGLTLTIIFQIVTRKGRRASVTWVLVSLCTTMLIFNLLFIFGIENSNKNLKTSDSDNNDIDFDNNEMPQTDIIATPNCKCTGIAISLHYFLLATFTWSGLNAAQLYFLLIRTMKPLPQRFILFISLIGWGFPAAVTGITVGIIYSQNRNNPQWELAYRQEEICWLANPEDNGFIKSPLLWSFIMPVSIILLNNVIIFIIITIKVLWKTNQNLRSTKNVSFLRKIIGTLSIAVVFGLTWILAYFMLISNDDLRTVFSFIFCILNGTQGVQIFILYTICTKIFLSKFSEVLKSLSSVGRVKSLPSVTALRLRIRMYNMLRSLPVLHEHFRLLEPSIINQENDTI</sequence>
<dbReference type="PANTHER" id="PTHR47767:SF1">
    <property type="entry name" value="ADHESION G PROTEIN-COUPLED RECEPTOR G7"/>
    <property type="match status" value="1"/>
</dbReference>
<evidence type="ECO:0000256" key="4">
    <source>
        <dbReference type="ARBA" id="ARBA00023136"/>
    </source>
</evidence>
<keyword evidence="3 7" id="KW-1133">Transmembrane helix</keyword>
<dbReference type="PRINTS" id="PR00249">
    <property type="entry name" value="GPCRSECRETIN"/>
</dbReference>
<dbReference type="Pfam" id="PF22257">
    <property type="entry name" value="GPR128_N"/>
    <property type="match status" value="1"/>
</dbReference>
<keyword evidence="10" id="KW-1185">Reference proteome</keyword>
<dbReference type="InterPro" id="IPR053984">
    <property type="entry name" value="GPR128_N"/>
</dbReference>
<evidence type="ECO:0000313" key="11">
    <source>
        <dbReference type="RefSeq" id="XP_008568567.1"/>
    </source>
</evidence>
<dbReference type="InterPro" id="IPR053986">
    <property type="entry name" value="GPR128_GAIN_subdom_B"/>
</dbReference>
<dbReference type="RefSeq" id="XP_008568567.1">
    <property type="nucleotide sequence ID" value="XM_008570345.1"/>
</dbReference>
<dbReference type="InterPro" id="IPR057244">
    <property type="entry name" value="GAIN_B"/>
</dbReference>
<keyword evidence="6" id="KW-0175">Coiled coil</keyword>
<dbReference type="InterPro" id="IPR000832">
    <property type="entry name" value="GPCR_2_secretin-like"/>
</dbReference>
<dbReference type="InterPro" id="IPR046338">
    <property type="entry name" value="GAIN_dom_sf"/>
</dbReference>
<dbReference type="Gene3D" id="1.20.1070.10">
    <property type="entry name" value="Rhodopsin 7-helix transmembrane proteins"/>
    <property type="match status" value="1"/>
</dbReference>
<proteinExistence type="predicted"/>
<dbReference type="InterPro" id="IPR053066">
    <property type="entry name" value="ADGR_G7"/>
</dbReference>
<evidence type="ECO:0000256" key="7">
    <source>
        <dbReference type="SAM" id="Phobius"/>
    </source>
</evidence>
<evidence type="ECO:0000259" key="8">
    <source>
        <dbReference type="PROSITE" id="PS50221"/>
    </source>
</evidence>
<dbReference type="InterPro" id="IPR000203">
    <property type="entry name" value="GPS"/>
</dbReference>
<gene>
    <name evidence="11" type="primary">GPR128</name>
</gene>
<organism evidence="10 11">
    <name type="scientific">Galeopterus variegatus</name>
    <name type="common">Malayan flying lemur</name>
    <name type="synonym">Cynocephalus variegatus</name>
    <dbReference type="NCBI Taxonomy" id="482537"/>
    <lineage>
        <taxon>Eukaryota</taxon>
        <taxon>Metazoa</taxon>
        <taxon>Chordata</taxon>
        <taxon>Craniata</taxon>
        <taxon>Vertebrata</taxon>
        <taxon>Euteleostomi</taxon>
        <taxon>Mammalia</taxon>
        <taxon>Eutheria</taxon>
        <taxon>Euarchontoglires</taxon>
        <taxon>Dermoptera</taxon>
        <taxon>Cynocephalidae</taxon>
        <taxon>Galeopterus</taxon>
    </lineage>
</organism>
<dbReference type="PROSITE" id="PS50221">
    <property type="entry name" value="GAIN_B"/>
    <property type="match status" value="1"/>
</dbReference>
<dbReference type="Pfam" id="PF22261">
    <property type="entry name" value="GPR128_GAIN_subdom_B"/>
    <property type="match status" value="1"/>
</dbReference>
<dbReference type="InterPro" id="IPR047938">
    <property type="entry name" value="GPR128_7tmB2"/>
</dbReference>
<feature type="transmembrane region" description="Helical" evidence="7">
    <location>
        <begin position="673"/>
        <end position="693"/>
    </location>
</feature>
<feature type="transmembrane region" description="Helical" evidence="7">
    <location>
        <begin position="567"/>
        <end position="590"/>
    </location>
</feature>
<keyword evidence="5" id="KW-1015">Disulfide bond</keyword>
<feature type="domain" description="G-protein coupled receptors family 2 profile 2" evidence="9">
    <location>
        <begin position="434"/>
        <end position="724"/>
    </location>
</feature>
<feature type="transmembrane region" description="Helical" evidence="7">
    <location>
        <begin position="436"/>
        <end position="455"/>
    </location>
</feature>
<protein>
    <submittedName>
        <fullName evidence="11">Probable G-protein coupled receptor 128</fullName>
    </submittedName>
</protein>
<dbReference type="InterPro" id="IPR053985">
    <property type="entry name" value="GPR128_GAIN_subdom_A"/>
</dbReference>
<evidence type="ECO:0000256" key="5">
    <source>
        <dbReference type="ARBA" id="ARBA00023157"/>
    </source>
</evidence>
<feature type="transmembrane region" description="Helical" evidence="7">
    <location>
        <begin position="12"/>
        <end position="33"/>
    </location>
</feature>